<name>A0A1J5G6R9_9BACT</name>
<feature type="compositionally biased region" description="Low complexity" evidence="1">
    <location>
        <begin position="11"/>
        <end position="21"/>
    </location>
</feature>
<accession>A0A1J5G6R9</accession>
<dbReference type="AlphaFoldDB" id="A0A1J5G6R9"/>
<evidence type="ECO:0000313" key="3">
    <source>
        <dbReference type="EMBL" id="PIX33449.1"/>
    </source>
</evidence>
<reference evidence="3" key="2">
    <citation type="submission" date="2017-09" db="EMBL/GenBank/DDBJ databases">
        <title>Depth-based differentiation of microbial function through sediment-hosted aquifers and enrichment of novel symbionts in the deep terrestrial subsurface.</title>
        <authorList>
            <person name="Probst A.J."/>
            <person name="Ladd B."/>
            <person name="Jarett J.K."/>
            <person name="Geller-Mcgrath D.E."/>
            <person name="Sieber C.M.K."/>
            <person name="Emerson J.B."/>
            <person name="Anantharaman K."/>
            <person name="Thomas B.C."/>
            <person name="Malmstrom R."/>
            <person name="Stieglmeier M."/>
            <person name="Klingl A."/>
            <person name="Woyke T."/>
            <person name="Ryan C.M."/>
            <person name="Banfield J.F."/>
        </authorList>
    </citation>
    <scope>NUCLEOTIDE SEQUENCE</scope>
    <source>
        <strain evidence="3">CG_4_8_14_3_um_filter_34_18</strain>
    </source>
</reference>
<reference evidence="2 4" key="1">
    <citation type="journal article" date="2016" name="Environ. Microbiol.">
        <title>Genomic resolution of a cold subsurface aquifer community provides metabolic insights for novel microbes adapted to high CO concentrations.</title>
        <authorList>
            <person name="Probst A.J."/>
            <person name="Castelle C.J."/>
            <person name="Singh A."/>
            <person name="Brown C.T."/>
            <person name="Anantharaman K."/>
            <person name="Sharon I."/>
            <person name="Hug L.A."/>
            <person name="Burstein D."/>
            <person name="Emerson J.B."/>
            <person name="Thomas B.C."/>
            <person name="Banfield J.F."/>
        </authorList>
    </citation>
    <scope>NUCLEOTIDE SEQUENCE [LARGE SCALE GENOMIC DNA]</scope>
    <source>
        <strain evidence="2">CG2_30_33_13</strain>
    </source>
</reference>
<sequence length="82" mass="9068">MGNLQAMSPQGGESEGSAEASGKLWISSKTWIPLRMFMEMKVKTEEGAEGMAMNTKVTTDFKDYRQVLSLFFNNNKKGGKGK</sequence>
<dbReference type="EMBL" id="MNYY01000124">
    <property type="protein sequence ID" value="OIP68333.1"/>
    <property type="molecule type" value="Genomic_DNA"/>
</dbReference>
<evidence type="ECO:0000313" key="2">
    <source>
        <dbReference type="EMBL" id="OIP68333.1"/>
    </source>
</evidence>
<evidence type="ECO:0000313" key="5">
    <source>
        <dbReference type="Proteomes" id="UP000231493"/>
    </source>
</evidence>
<organism evidence="2 4">
    <name type="scientific">Candidatus Infernicultor aquiphilus</name>
    <dbReference type="NCBI Taxonomy" id="1805029"/>
    <lineage>
        <taxon>Bacteria</taxon>
        <taxon>Pseudomonadati</taxon>
        <taxon>Atribacterota</taxon>
        <taxon>Candidatus Phoenicimicrobiia</taxon>
        <taxon>Candidatus Pheonicimicrobiales</taxon>
        <taxon>Candidatus Phoenicimicrobiaceae</taxon>
        <taxon>Candidatus Infernicultor</taxon>
    </lineage>
</organism>
<evidence type="ECO:0000256" key="1">
    <source>
        <dbReference type="SAM" id="MobiDB-lite"/>
    </source>
</evidence>
<accession>A0A2M7K5Q0</accession>
<evidence type="ECO:0000313" key="4">
    <source>
        <dbReference type="Proteomes" id="UP000182763"/>
    </source>
</evidence>
<feature type="region of interest" description="Disordered" evidence="1">
    <location>
        <begin position="1"/>
        <end position="21"/>
    </location>
</feature>
<dbReference type="STRING" id="1805029.AUK42_06375"/>
<dbReference type="Proteomes" id="UP000182763">
    <property type="component" value="Unassembled WGS sequence"/>
</dbReference>
<dbReference type="Proteomes" id="UP000231493">
    <property type="component" value="Unassembled WGS sequence"/>
</dbReference>
<protein>
    <submittedName>
        <fullName evidence="2">Uncharacterized protein</fullName>
    </submittedName>
</protein>
<dbReference type="EMBL" id="PFIP01000155">
    <property type="protein sequence ID" value="PIX33449.1"/>
    <property type="molecule type" value="Genomic_DNA"/>
</dbReference>
<gene>
    <name evidence="2" type="ORF">AUK42_06375</name>
    <name evidence="3" type="ORF">COZ58_07560</name>
</gene>
<proteinExistence type="predicted"/>
<reference evidence="5" key="3">
    <citation type="submission" date="2017-09" db="EMBL/GenBank/DDBJ databases">
        <title>Depth-based differentiation of microbial function through sediment-hosted aquifers and enrichment of novel symbionts in the deep terrestrial subsurface.</title>
        <authorList>
            <person name="Probst A.J."/>
            <person name="Ladd B."/>
            <person name="Jarett J.K."/>
            <person name="Geller-Mcgrath D.E."/>
            <person name="Sieber C.M."/>
            <person name="Emerson J.B."/>
            <person name="Anantharaman K."/>
            <person name="Thomas B.C."/>
            <person name="Malmstrom R."/>
            <person name="Stieglmeier M."/>
            <person name="Klingl A."/>
            <person name="Woyke T."/>
            <person name="Ryan C.M."/>
            <person name="Banfield J.F."/>
        </authorList>
    </citation>
    <scope>NUCLEOTIDE SEQUENCE [LARGE SCALE GENOMIC DNA]</scope>
</reference>
<comment type="caution">
    <text evidence="2">The sequence shown here is derived from an EMBL/GenBank/DDBJ whole genome shotgun (WGS) entry which is preliminary data.</text>
</comment>